<dbReference type="Proteomes" id="UP000095281">
    <property type="component" value="Unplaced"/>
</dbReference>
<name>A0A1I8AXA6_MELHA</name>
<reference evidence="2" key="1">
    <citation type="submission" date="2016-11" db="UniProtKB">
        <authorList>
            <consortium name="WormBaseParasite"/>
        </authorList>
    </citation>
    <scope>IDENTIFICATION</scope>
</reference>
<proteinExistence type="predicted"/>
<sequence>MSNFALNLFGMDFFNNLMIYESLCICFDIYDENTQKIILQIFHNKGAKLPPNVEIVYDYWISLHSRLLKYIETSTNCSNIVPNLEFSGDLRSFLDFDVELSERAKNIQKREHIYDKKRYKVLSYEIANIHHPKEKFLIRYRVDVKEDAVDIFQIWRIVKNKYPSFSQ</sequence>
<evidence type="ECO:0000313" key="1">
    <source>
        <dbReference type="Proteomes" id="UP000095281"/>
    </source>
</evidence>
<dbReference type="WBParaSite" id="MhA1_Contig0.frz3.gene46">
    <property type="protein sequence ID" value="MhA1_Contig0.frz3.gene46"/>
    <property type="gene ID" value="MhA1_Contig0.frz3.gene46"/>
</dbReference>
<dbReference type="AlphaFoldDB" id="A0A1I8AXA6"/>
<accession>A0A1I8AXA6</accession>
<evidence type="ECO:0000313" key="2">
    <source>
        <dbReference type="WBParaSite" id="MhA1_Contig0.frz3.gene46"/>
    </source>
</evidence>
<protein>
    <submittedName>
        <fullName evidence="2">EthD domain-containing protein</fullName>
    </submittedName>
</protein>
<keyword evidence="1" id="KW-1185">Reference proteome</keyword>
<organism evidence="1 2">
    <name type="scientific">Meloidogyne hapla</name>
    <name type="common">Root-knot nematode worm</name>
    <dbReference type="NCBI Taxonomy" id="6305"/>
    <lineage>
        <taxon>Eukaryota</taxon>
        <taxon>Metazoa</taxon>
        <taxon>Ecdysozoa</taxon>
        <taxon>Nematoda</taxon>
        <taxon>Chromadorea</taxon>
        <taxon>Rhabditida</taxon>
        <taxon>Tylenchina</taxon>
        <taxon>Tylenchomorpha</taxon>
        <taxon>Tylenchoidea</taxon>
        <taxon>Meloidogynidae</taxon>
        <taxon>Meloidogyninae</taxon>
        <taxon>Meloidogyne</taxon>
    </lineage>
</organism>